<dbReference type="InterPro" id="IPR009057">
    <property type="entry name" value="Homeodomain-like_sf"/>
</dbReference>
<proteinExistence type="predicted"/>
<reference evidence="6" key="1">
    <citation type="submission" date="2018-05" db="EMBL/GenBank/DDBJ databases">
        <title>Pedobacter paludis sp. nov., isolated from wetland soil.</title>
        <authorList>
            <person name="Zhang Y."/>
        </authorList>
    </citation>
    <scope>NUCLEOTIDE SEQUENCE [LARGE SCALE GENOMIC DNA]</scope>
    <source>
        <strain evidence="6">R-8</strain>
    </source>
</reference>
<dbReference type="Pfam" id="PF12833">
    <property type="entry name" value="HTH_18"/>
    <property type="match status" value="1"/>
</dbReference>
<evidence type="ECO:0000313" key="5">
    <source>
        <dbReference type="EMBL" id="PWS33111.1"/>
    </source>
</evidence>
<sequence length="262" mass="30261">MIQLENISGLYKRERGLDAYFPMRVLIIKEASGFLCMNSGDYELRPGRVFFIPEEGIIRLEANIKSAYWLSFTSYLFIEFLQQHPDPQAKNLFLTLSYKDLDQNKLIKMVNLIEQLKKDIKLKKDISLLSQYIYLFLGYASGLDVMLKVLTPDEMQQLLRFRAILEQYFRSERTTGFYTEGMGMSTKKLNNFLESILGKNLLTIIKERLVREAEELLINSDYSIAEISESLGCGRVSAFNATYKKYKGISVAEFLQGAKIEN</sequence>
<dbReference type="PANTHER" id="PTHR43280">
    <property type="entry name" value="ARAC-FAMILY TRANSCRIPTIONAL REGULATOR"/>
    <property type="match status" value="1"/>
</dbReference>
<organism evidence="5 6">
    <name type="scientific">Pedobacter paludis</name>
    <dbReference type="NCBI Taxonomy" id="2203212"/>
    <lineage>
        <taxon>Bacteria</taxon>
        <taxon>Pseudomonadati</taxon>
        <taxon>Bacteroidota</taxon>
        <taxon>Sphingobacteriia</taxon>
        <taxon>Sphingobacteriales</taxon>
        <taxon>Sphingobacteriaceae</taxon>
        <taxon>Pedobacter</taxon>
    </lineage>
</organism>
<gene>
    <name evidence="5" type="ORF">DF947_00260</name>
</gene>
<dbReference type="GO" id="GO:0043565">
    <property type="term" value="F:sequence-specific DNA binding"/>
    <property type="evidence" value="ECO:0007669"/>
    <property type="project" value="InterPro"/>
</dbReference>
<feature type="domain" description="HTH araC/xylS-type" evidence="4">
    <location>
        <begin position="159"/>
        <end position="257"/>
    </location>
</feature>
<dbReference type="Proteomes" id="UP000245391">
    <property type="component" value="Unassembled WGS sequence"/>
</dbReference>
<dbReference type="PANTHER" id="PTHR43280:SF32">
    <property type="entry name" value="TRANSCRIPTIONAL REGULATORY PROTEIN"/>
    <property type="match status" value="1"/>
</dbReference>
<dbReference type="AlphaFoldDB" id="A0A317F1P6"/>
<keyword evidence="6" id="KW-1185">Reference proteome</keyword>
<name>A0A317F1P6_9SPHI</name>
<dbReference type="RefSeq" id="WP_109927700.1">
    <property type="nucleotide sequence ID" value="NZ_QGNY01000001.1"/>
</dbReference>
<dbReference type="GO" id="GO:0003700">
    <property type="term" value="F:DNA-binding transcription factor activity"/>
    <property type="evidence" value="ECO:0007669"/>
    <property type="project" value="InterPro"/>
</dbReference>
<keyword evidence="1" id="KW-0805">Transcription regulation</keyword>
<dbReference type="PROSITE" id="PS01124">
    <property type="entry name" value="HTH_ARAC_FAMILY_2"/>
    <property type="match status" value="1"/>
</dbReference>
<dbReference type="Gene3D" id="1.10.10.60">
    <property type="entry name" value="Homeodomain-like"/>
    <property type="match status" value="1"/>
</dbReference>
<evidence type="ECO:0000256" key="2">
    <source>
        <dbReference type="ARBA" id="ARBA00023125"/>
    </source>
</evidence>
<comment type="caution">
    <text evidence="5">The sequence shown here is derived from an EMBL/GenBank/DDBJ whole genome shotgun (WGS) entry which is preliminary data.</text>
</comment>
<dbReference type="SMART" id="SM00342">
    <property type="entry name" value="HTH_ARAC"/>
    <property type="match status" value="1"/>
</dbReference>
<evidence type="ECO:0000256" key="3">
    <source>
        <dbReference type="ARBA" id="ARBA00023163"/>
    </source>
</evidence>
<accession>A0A317F1P6</accession>
<keyword evidence="2" id="KW-0238">DNA-binding</keyword>
<keyword evidence="3" id="KW-0804">Transcription</keyword>
<dbReference type="InterPro" id="IPR018060">
    <property type="entry name" value="HTH_AraC"/>
</dbReference>
<evidence type="ECO:0000259" key="4">
    <source>
        <dbReference type="PROSITE" id="PS01124"/>
    </source>
</evidence>
<protein>
    <recommendedName>
        <fullName evidence="4">HTH araC/xylS-type domain-containing protein</fullName>
    </recommendedName>
</protein>
<dbReference type="EMBL" id="QGNY01000001">
    <property type="protein sequence ID" value="PWS33111.1"/>
    <property type="molecule type" value="Genomic_DNA"/>
</dbReference>
<evidence type="ECO:0000313" key="6">
    <source>
        <dbReference type="Proteomes" id="UP000245391"/>
    </source>
</evidence>
<dbReference type="SUPFAM" id="SSF46689">
    <property type="entry name" value="Homeodomain-like"/>
    <property type="match status" value="1"/>
</dbReference>
<dbReference type="OrthoDB" id="751487at2"/>
<evidence type="ECO:0000256" key="1">
    <source>
        <dbReference type="ARBA" id="ARBA00023015"/>
    </source>
</evidence>